<dbReference type="OrthoDB" id="9773956at2"/>
<comment type="subcellular location">
    <subcellularLocation>
        <location evidence="2">Cell membrane</location>
        <topology evidence="2">Multi-pass membrane protein</topology>
    </subcellularLocation>
</comment>
<feature type="domain" description="Histidine kinase" evidence="15">
    <location>
        <begin position="191"/>
        <end position="402"/>
    </location>
</feature>
<comment type="caution">
    <text evidence="16">The sequence shown here is derived from an EMBL/GenBank/DDBJ whole genome shotgun (WGS) entry which is preliminary data.</text>
</comment>
<evidence type="ECO:0000256" key="9">
    <source>
        <dbReference type="ARBA" id="ARBA00022777"/>
    </source>
</evidence>
<dbReference type="Gene3D" id="3.30.565.10">
    <property type="entry name" value="Histidine kinase-like ATPase, C-terminal domain"/>
    <property type="match status" value="1"/>
</dbReference>
<keyword evidence="4" id="KW-1003">Cell membrane</keyword>
<dbReference type="AlphaFoldDB" id="A0A4R9C0R9"/>
<keyword evidence="12" id="KW-0902">Two-component regulatory system</keyword>
<dbReference type="GO" id="GO:0005524">
    <property type="term" value="F:ATP binding"/>
    <property type="evidence" value="ECO:0007669"/>
    <property type="project" value="UniProtKB-KW"/>
</dbReference>
<evidence type="ECO:0000256" key="12">
    <source>
        <dbReference type="ARBA" id="ARBA00023012"/>
    </source>
</evidence>
<evidence type="ECO:0000256" key="4">
    <source>
        <dbReference type="ARBA" id="ARBA00022475"/>
    </source>
</evidence>
<keyword evidence="7 14" id="KW-0812">Transmembrane</keyword>
<keyword evidence="8" id="KW-0547">Nucleotide-binding</keyword>
<feature type="transmembrane region" description="Helical" evidence="14">
    <location>
        <begin position="100"/>
        <end position="122"/>
    </location>
</feature>
<dbReference type="InterPro" id="IPR036890">
    <property type="entry name" value="HATPase_C_sf"/>
</dbReference>
<dbReference type="PANTHER" id="PTHR45528:SF1">
    <property type="entry name" value="SENSOR HISTIDINE KINASE CPXA"/>
    <property type="match status" value="1"/>
</dbReference>
<dbReference type="Proteomes" id="UP000297454">
    <property type="component" value="Unassembled WGS sequence"/>
</dbReference>
<dbReference type="SMART" id="SM00387">
    <property type="entry name" value="HATPase_c"/>
    <property type="match status" value="1"/>
</dbReference>
<dbReference type="Pfam" id="PF02518">
    <property type="entry name" value="HATPase_c"/>
    <property type="match status" value="1"/>
</dbReference>
<evidence type="ECO:0000256" key="1">
    <source>
        <dbReference type="ARBA" id="ARBA00000085"/>
    </source>
</evidence>
<dbReference type="GeneID" id="97030335"/>
<feature type="transmembrane region" description="Helical" evidence="14">
    <location>
        <begin position="9"/>
        <end position="31"/>
    </location>
</feature>
<dbReference type="SUPFAM" id="SSF47384">
    <property type="entry name" value="Homodimeric domain of signal transducing histidine kinase"/>
    <property type="match status" value="1"/>
</dbReference>
<gene>
    <name evidence="16" type="ORF">EQF91_05555</name>
</gene>
<dbReference type="InterPro" id="IPR003661">
    <property type="entry name" value="HisK_dim/P_dom"/>
</dbReference>
<evidence type="ECO:0000256" key="3">
    <source>
        <dbReference type="ARBA" id="ARBA00012438"/>
    </source>
</evidence>
<evidence type="ECO:0000313" key="16">
    <source>
        <dbReference type="EMBL" id="TFF65584.1"/>
    </source>
</evidence>
<name>A0A4R9C0R9_9FIRM</name>
<evidence type="ECO:0000256" key="13">
    <source>
        <dbReference type="ARBA" id="ARBA00023136"/>
    </source>
</evidence>
<keyword evidence="17" id="KW-1185">Reference proteome</keyword>
<evidence type="ECO:0000256" key="14">
    <source>
        <dbReference type="SAM" id="Phobius"/>
    </source>
</evidence>
<dbReference type="PROSITE" id="PS50109">
    <property type="entry name" value="HIS_KIN"/>
    <property type="match status" value="1"/>
</dbReference>
<dbReference type="PANTHER" id="PTHR45528">
    <property type="entry name" value="SENSOR HISTIDINE KINASE CPXA"/>
    <property type="match status" value="1"/>
</dbReference>
<dbReference type="GO" id="GO:0000155">
    <property type="term" value="F:phosphorelay sensor kinase activity"/>
    <property type="evidence" value="ECO:0007669"/>
    <property type="project" value="InterPro"/>
</dbReference>
<dbReference type="Pfam" id="PF00512">
    <property type="entry name" value="HisKA"/>
    <property type="match status" value="1"/>
</dbReference>
<keyword evidence="6" id="KW-0808">Transferase</keyword>
<evidence type="ECO:0000256" key="7">
    <source>
        <dbReference type="ARBA" id="ARBA00022692"/>
    </source>
</evidence>
<evidence type="ECO:0000256" key="8">
    <source>
        <dbReference type="ARBA" id="ARBA00022741"/>
    </source>
</evidence>
<keyword evidence="5" id="KW-0597">Phosphoprotein</keyword>
<keyword evidence="13 14" id="KW-0472">Membrane</keyword>
<evidence type="ECO:0000256" key="5">
    <source>
        <dbReference type="ARBA" id="ARBA00022553"/>
    </source>
</evidence>
<dbReference type="SUPFAM" id="SSF55874">
    <property type="entry name" value="ATPase domain of HSP90 chaperone/DNA topoisomerase II/histidine kinase"/>
    <property type="match status" value="1"/>
</dbReference>
<evidence type="ECO:0000256" key="10">
    <source>
        <dbReference type="ARBA" id="ARBA00022840"/>
    </source>
</evidence>
<comment type="catalytic activity">
    <reaction evidence="1">
        <text>ATP + protein L-histidine = ADP + protein N-phospho-L-histidine.</text>
        <dbReference type="EC" id="2.7.13.3"/>
    </reaction>
</comment>
<keyword evidence="11 14" id="KW-1133">Transmembrane helix</keyword>
<dbReference type="RefSeq" id="WP_134711422.1">
    <property type="nucleotide sequence ID" value="NZ_CP119081.1"/>
</dbReference>
<dbReference type="CDD" id="cd00082">
    <property type="entry name" value="HisKA"/>
    <property type="match status" value="1"/>
</dbReference>
<keyword evidence="10" id="KW-0067">ATP-binding</keyword>
<dbReference type="Gene3D" id="1.10.287.130">
    <property type="match status" value="1"/>
</dbReference>
<protein>
    <recommendedName>
        <fullName evidence="3">histidine kinase</fullName>
        <ecNumber evidence="3">2.7.13.3</ecNumber>
    </recommendedName>
</protein>
<sequence length="402" mass="46649">MVLLKGKKYFTIVIVNIFIIFCVAVLVTQYLDYRTSKKRLIIEKTLIKQMRRYEDMTGVNIYEKLKNEPDENLINEKLTKLNDARYGFINFRGQLFSLRLVYILCIVTIVFLILQLINFIFIKRNQKKYIKKIDKFIDSLQNKRFDYQLKENDDSVISSLNSRFNKLGLSIKSNYDSLEKEKEKLKDTLVDISHQIKTPLASLMMNNEIIMDSNNLEKSQIEFLNLSQSQIIRLSWLVSSLLKIARFDANSIQIKEEDFKISNLSLGFEDVLYEQLKKKNLKLIHSGDLDSEVRLDLNWTREALLNIVKNATEHAYEGTSIIIDYLVNVSMIRIDVSNLGENISNDDITNIFKRFYKLSSNTNKESVGVGLNLSKKIIEAQLGTISVQNDSNGVTFTILFLK</sequence>
<proteinExistence type="predicted"/>
<evidence type="ECO:0000259" key="15">
    <source>
        <dbReference type="PROSITE" id="PS50109"/>
    </source>
</evidence>
<evidence type="ECO:0000256" key="11">
    <source>
        <dbReference type="ARBA" id="ARBA00022989"/>
    </source>
</evidence>
<dbReference type="SMART" id="SM00388">
    <property type="entry name" value="HisKA"/>
    <property type="match status" value="1"/>
</dbReference>
<dbReference type="EMBL" id="SCFR01000018">
    <property type="protein sequence ID" value="TFF65584.1"/>
    <property type="molecule type" value="Genomic_DNA"/>
</dbReference>
<dbReference type="InterPro" id="IPR005467">
    <property type="entry name" value="His_kinase_dom"/>
</dbReference>
<accession>A0A4R9C0R9</accession>
<evidence type="ECO:0000313" key="17">
    <source>
        <dbReference type="Proteomes" id="UP000297454"/>
    </source>
</evidence>
<dbReference type="EC" id="2.7.13.3" evidence="3"/>
<evidence type="ECO:0000256" key="2">
    <source>
        <dbReference type="ARBA" id="ARBA00004651"/>
    </source>
</evidence>
<dbReference type="GO" id="GO:0005886">
    <property type="term" value="C:plasma membrane"/>
    <property type="evidence" value="ECO:0007669"/>
    <property type="project" value="UniProtKB-SubCell"/>
</dbReference>
<dbReference type="InterPro" id="IPR003594">
    <property type="entry name" value="HATPase_dom"/>
</dbReference>
<organism evidence="16 17">
    <name type="scientific">Helcococcus ovis</name>
    <dbReference type="NCBI Taxonomy" id="72026"/>
    <lineage>
        <taxon>Bacteria</taxon>
        <taxon>Bacillati</taxon>
        <taxon>Bacillota</taxon>
        <taxon>Tissierellia</taxon>
        <taxon>Tissierellales</taxon>
        <taxon>Peptoniphilaceae</taxon>
        <taxon>Helcococcus</taxon>
    </lineage>
</organism>
<reference evidence="16 17" key="1">
    <citation type="submission" date="2019-01" db="EMBL/GenBank/DDBJ databases">
        <title>Draft Genome Sequences of Helcococcus ovis Strains Isolated from the Uterus and Vagina of Dairy Cows with Metritis.</title>
        <authorList>
            <person name="Cunha F."/>
            <person name="Jeon S.J."/>
            <person name="Kutzer P."/>
            <person name="Galvao K.N."/>
        </authorList>
    </citation>
    <scope>NUCLEOTIDE SEQUENCE [LARGE SCALE GENOMIC DNA]</scope>
    <source>
        <strain evidence="16 17">KG-37</strain>
    </source>
</reference>
<dbReference type="InterPro" id="IPR050398">
    <property type="entry name" value="HssS/ArlS-like"/>
</dbReference>
<evidence type="ECO:0000256" key="6">
    <source>
        <dbReference type="ARBA" id="ARBA00022679"/>
    </source>
</evidence>
<keyword evidence="9 16" id="KW-0418">Kinase</keyword>
<dbReference type="InterPro" id="IPR036097">
    <property type="entry name" value="HisK_dim/P_sf"/>
</dbReference>